<keyword evidence="7" id="KW-0496">Mitochondrion</keyword>
<dbReference type="EMBL" id="MPUH01000052">
    <property type="protein sequence ID" value="OMJ92890.1"/>
    <property type="molecule type" value="Genomic_DNA"/>
</dbReference>
<dbReference type="Pfam" id="PF03656">
    <property type="entry name" value="Pam16"/>
    <property type="match status" value="1"/>
</dbReference>
<dbReference type="GO" id="GO:0005744">
    <property type="term" value="C:TIM23 mitochondrial import inner membrane translocase complex"/>
    <property type="evidence" value="ECO:0007669"/>
    <property type="project" value="InterPro"/>
</dbReference>
<keyword evidence="3" id="KW-0813">Transport</keyword>
<evidence type="ECO:0000256" key="3">
    <source>
        <dbReference type="ARBA" id="ARBA00022448"/>
    </source>
</evidence>
<evidence type="ECO:0000256" key="6">
    <source>
        <dbReference type="ARBA" id="ARBA00023010"/>
    </source>
</evidence>
<evidence type="ECO:0008006" key="11">
    <source>
        <dbReference type="Google" id="ProtNLM"/>
    </source>
</evidence>
<dbReference type="GO" id="GO:0030150">
    <property type="term" value="P:protein import into mitochondrial matrix"/>
    <property type="evidence" value="ECO:0007669"/>
    <property type="project" value="InterPro"/>
</dbReference>
<comment type="subcellular location">
    <subcellularLocation>
        <location evidence="1">Mitochondrion inner membrane</location>
        <topology evidence="1">Peripheral membrane protein</topology>
    </subcellularLocation>
</comment>
<dbReference type="InterPro" id="IPR005341">
    <property type="entry name" value="Tim16"/>
</dbReference>
<dbReference type="PANTHER" id="PTHR12388">
    <property type="entry name" value="MITOCHONDRIA ASSOCIATED GRANULOCYTE MACROPHAGE CSF SIGNALING MOLECULE"/>
    <property type="match status" value="1"/>
</dbReference>
<organism evidence="9 10">
    <name type="scientific">Stentor coeruleus</name>
    <dbReference type="NCBI Taxonomy" id="5963"/>
    <lineage>
        <taxon>Eukaryota</taxon>
        <taxon>Sar</taxon>
        <taxon>Alveolata</taxon>
        <taxon>Ciliophora</taxon>
        <taxon>Postciliodesmatophora</taxon>
        <taxon>Heterotrichea</taxon>
        <taxon>Heterotrichida</taxon>
        <taxon>Stentoridae</taxon>
        <taxon>Stentor</taxon>
    </lineage>
</organism>
<evidence type="ECO:0000256" key="5">
    <source>
        <dbReference type="ARBA" id="ARBA00022927"/>
    </source>
</evidence>
<dbReference type="OrthoDB" id="10262892at2759"/>
<keyword evidence="8" id="KW-0472">Membrane</keyword>
<evidence type="ECO:0000256" key="2">
    <source>
        <dbReference type="ARBA" id="ARBA00008817"/>
    </source>
</evidence>
<proteinExistence type="inferred from homology"/>
<dbReference type="PANTHER" id="PTHR12388:SF0">
    <property type="entry name" value="MITOCHONDRIAL IMPORT INNER MEMBRANE TRANSLOCASE SUBUNIT TIM16"/>
    <property type="match status" value="1"/>
</dbReference>
<dbReference type="Proteomes" id="UP000187209">
    <property type="component" value="Unassembled WGS sequence"/>
</dbReference>
<sequence length="136" mass="15793">MMLSLLKSVGVIAKHAAWWNAYEIRLYWSTREIPKVTPKWSFKYNPEENKEKTDKKVSSGPMPIFEAIQILQVPNEFNIDQVEEKYNKLLKINDPNKGGSFYIQCKITGARQTLIQALIPPEISKEVEKLNKEKKL</sequence>
<protein>
    <recommendedName>
        <fullName evidence="11">Mitochondrial import inner membrane translocase subunit TIM16</fullName>
    </recommendedName>
</protein>
<reference evidence="9 10" key="1">
    <citation type="submission" date="2016-11" db="EMBL/GenBank/DDBJ databases">
        <title>The macronuclear genome of Stentor coeruleus: a giant cell with tiny introns.</title>
        <authorList>
            <person name="Slabodnick M."/>
            <person name="Ruby J.G."/>
            <person name="Reiff S.B."/>
            <person name="Swart E.C."/>
            <person name="Gosai S."/>
            <person name="Prabakaran S."/>
            <person name="Witkowska E."/>
            <person name="Larue G.E."/>
            <person name="Fisher S."/>
            <person name="Freeman R.M."/>
            <person name="Gunawardena J."/>
            <person name="Chu W."/>
            <person name="Stover N.A."/>
            <person name="Gregory B.D."/>
            <person name="Nowacki M."/>
            <person name="Derisi J."/>
            <person name="Roy S.W."/>
            <person name="Marshall W.F."/>
            <person name="Sood P."/>
        </authorList>
    </citation>
    <scope>NUCLEOTIDE SEQUENCE [LARGE SCALE GENOMIC DNA]</scope>
    <source>
        <strain evidence="9">WM001</strain>
    </source>
</reference>
<comment type="caution">
    <text evidence="9">The sequence shown here is derived from an EMBL/GenBank/DDBJ whole genome shotgun (WGS) entry which is preliminary data.</text>
</comment>
<keyword evidence="10" id="KW-1185">Reference proteome</keyword>
<accession>A0A1R2CV90</accession>
<dbReference type="Gene3D" id="1.10.287.110">
    <property type="entry name" value="DnaJ domain"/>
    <property type="match status" value="1"/>
</dbReference>
<gene>
    <name evidence="9" type="ORF">SteCoe_4223</name>
</gene>
<dbReference type="SUPFAM" id="SSF46565">
    <property type="entry name" value="Chaperone J-domain"/>
    <property type="match status" value="1"/>
</dbReference>
<evidence type="ECO:0000313" key="9">
    <source>
        <dbReference type="EMBL" id="OMJ92890.1"/>
    </source>
</evidence>
<evidence type="ECO:0000313" key="10">
    <source>
        <dbReference type="Proteomes" id="UP000187209"/>
    </source>
</evidence>
<keyword evidence="5" id="KW-0653">Protein transport</keyword>
<evidence type="ECO:0000256" key="1">
    <source>
        <dbReference type="ARBA" id="ARBA00004637"/>
    </source>
</evidence>
<evidence type="ECO:0000256" key="7">
    <source>
        <dbReference type="ARBA" id="ARBA00023128"/>
    </source>
</evidence>
<dbReference type="InterPro" id="IPR036869">
    <property type="entry name" value="J_dom_sf"/>
</dbReference>
<evidence type="ECO:0000256" key="4">
    <source>
        <dbReference type="ARBA" id="ARBA00022792"/>
    </source>
</evidence>
<keyword evidence="6" id="KW-0811">Translocation</keyword>
<dbReference type="AlphaFoldDB" id="A0A1R2CV90"/>
<evidence type="ECO:0000256" key="8">
    <source>
        <dbReference type="ARBA" id="ARBA00023136"/>
    </source>
</evidence>
<name>A0A1R2CV90_9CILI</name>
<keyword evidence="4" id="KW-0999">Mitochondrion inner membrane</keyword>
<comment type="similarity">
    <text evidence="2">Belongs to the TIM16/PAM16 family.</text>
</comment>